<evidence type="ECO:0000256" key="2">
    <source>
        <dbReference type="ARBA" id="ARBA00012923"/>
    </source>
</evidence>
<dbReference type="Proteomes" id="UP000006514">
    <property type="component" value="Unassembled WGS sequence"/>
</dbReference>
<evidence type="ECO:0000256" key="1">
    <source>
        <dbReference type="ARBA" id="ARBA00009469"/>
    </source>
</evidence>
<dbReference type="GO" id="GO:0004379">
    <property type="term" value="F:glycylpeptide N-tetradecanoyltransferase activity"/>
    <property type="evidence" value="ECO:0007669"/>
    <property type="project" value="UniProtKB-EC"/>
</dbReference>
<comment type="similarity">
    <text evidence="1 7">Belongs to the NMT family.</text>
</comment>
<dbReference type="Pfam" id="PF02799">
    <property type="entry name" value="NMT_C"/>
    <property type="match status" value="1"/>
</dbReference>
<evidence type="ECO:0000313" key="9">
    <source>
        <dbReference type="EMBL" id="EJD35139.1"/>
    </source>
</evidence>
<dbReference type="GO" id="GO:0005737">
    <property type="term" value="C:cytoplasm"/>
    <property type="evidence" value="ECO:0007669"/>
    <property type="project" value="TreeGrafter"/>
</dbReference>
<reference evidence="10" key="1">
    <citation type="journal article" date="2012" name="Science">
        <title>The Paleozoic origin of enzymatic lignin decomposition reconstructed from 31 fungal genomes.</title>
        <authorList>
            <person name="Floudas D."/>
            <person name="Binder M."/>
            <person name="Riley R."/>
            <person name="Barry K."/>
            <person name="Blanchette R.A."/>
            <person name="Henrissat B."/>
            <person name="Martinez A.T."/>
            <person name="Otillar R."/>
            <person name="Spatafora J.W."/>
            <person name="Yadav J.S."/>
            <person name="Aerts A."/>
            <person name="Benoit I."/>
            <person name="Boyd A."/>
            <person name="Carlson A."/>
            <person name="Copeland A."/>
            <person name="Coutinho P.M."/>
            <person name="de Vries R.P."/>
            <person name="Ferreira P."/>
            <person name="Findley K."/>
            <person name="Foster B."/>
            <person name="Gaskell J."/>
            <person name="Glotzer D."/>
            <person name="Gorecki P."/>
            <person name="Heitman J."/>
            <person name="Hesse C."/>
            <person name="Hori C."/>
            <person name="Igarashi K."/>
            <person name="Jurgens J.A."/>
            <person name="Kallen N."/>
            <person name="Kersten P."/>
            <person name="Kohler A."/>
            <person name="Kuees U."/>
            <person name="Kumar T.K.A."/>
            <person name="Kuo A."/>
            <person name="LaButti K."/>
            <person name="Larrondo L.F."/>
            <person name="Lindquist E."/>
            <person name="Ling A."/>
            <person name="Lombard V."/>
            <person name="Lucas S."/>
            <person name="Lundell T."/>
            <person name="Martin R."/>
            <person name="McLaughlin D.J."/>
            <person name="Morgenstern I."/>
            <person name="Morin E."/>
            <person name="Murat C."/>
            <person name="Nagy L.G."/>
            <person name="Nolan M."/>
            <person name="Ohm R.A."/>
            <person name="Patyshakuliyeva A."/>
            <person name="Rokas A."/>
            <person name="Ruiz-Duenas F.J."/>
            <person name="Sabat G."/>
            <person name="Salamov A."/>
            <person name="Samejima M."/>
            <person name="Schmutz J."/>
            <person name="Slot J.C."/>
            <person name="St John F."/>
            <person name="Stenlid J."/>
            <person name="Sun H."/>
            <person name="Sun S."/>
            <person name="Syed K."/>
            <person name="Tsang A."/>
            <person name="Wiebenga A."/>
            <person name="Young D."/>
            <person name="Pisabarro A."/>
            <person name="Eastwood D.C."/>
            <person name="Martin F."/>
            <person name="Cullen D."/>
            <person name="Grigoriev I.V."/>
            <person name="Hibbett D.S."/>
        </authorList>
    </citation>
    <scope>NUCLEOTIDE SEQUENCE [LARGE SCALE GENOMIC DNA]</scope>
    <source>
        <strain evidence="10">TFB10046</strain>
    </source>
</reference>
<dbReference type="InterPro" id="IPR016181">
    <property type="entry name" value="Acyl_CoA_acyltransferase"/>
</dbReference>
<dbReference type="PANTHER" id="PTHR11377">
    <property type="entry name" value="N-MYRISTOYL TRANSFERASE"/>
    <property type="match status" value="1"/>
</dbReference>
<proteinExistence type="inferred from homology"/>
<dbReference type="EC" id="2.3.1.97" evidence="2 6"/>
<evidence type="ECO:0000259" key="8">
    <source>
        <dbReference type="PROSITE" id="PS51186"/>
    </source>
</evidence>
<keyword evidence="10" id="KW-1185">Reference proteome</keyword>
<comment type="catalytic activity">
    <reaction evidence="6">
        <text>N-terminal glycyl-[protein] + tetradecanoyl-CoA = N-tetradecanoylglycyl-[protein] + CoA + H(+)</text>
        <dbReference type="Rhea" id="RHEA:15521"/>
        <dbReference type="Rhea" id="RHEA-COMP:12666"/>
        <dbReference type="Rhea" id="RHEA-COMP:12667"/>
        <dbReference type="ChEBI" id="CHEBI:15378"/>
        <dbReference type="ChEBI" id="CHEBI:57287"/>
        <dbReference type="ChEBI" id="CHEBI:57385"/>
        <dbReference type="ChEBI" id="CHEBI:64723"/>
        <dbReference type="ChEBI" id="CHEBI:133050"/>
        <dbReference type="EC" id="2.3.1.97"/>
    </reaction>
</comment>
<dbReference type="SUPFAM" id="SSF55729">
    <property type="entry name" value="Acyl-CoA N-acyltransferases (Nat)"/>
    <property type="match status" value="2"/>
</dbReference>
<keyword evidence="5 6" id="KW-0012">Acyltransferase</keyword>
<evidence type="ECO:0000256" key="3">
    <source>
        <dbReference type="ARBA" id="ARBA00022240"/>
    </source>
</evidence>
<dbReference type="InterPro" id="IPR022677">
    <property type="entry name" value="NMT_C"/>
</dbReference>
<dbReference type="EMBL" id="JH687902">
    <property type="protein sequence ID" value="EJD35139.1"/>
    <property type="molecule type" value="Genomic_DNA"/>
</dbReference>
<dbReference type="KEGG" id="adl:AURDEDRAFT_109112"/>
<dbReference type="CDD" id="cd04301">
    <property type="entry name" value="NAT_SF"/>
    <property type="match status" value="1"/>
</dbReference>
<dbReference type="OrthoDB" id="60315at2759"/>
<dbReference type="FunCoup" id="J0CWS4">
    <property type="interactions" value="91"/>
</dbReference>
<feature type="domain" description="N-acetyltransferase" evidence="8">
    <location>
        <begin position="1"/>
        <end position="171"/>
    </location>
</feature>
<evidence type="ECO:0000256" key="7">
    <source>
        <dbReference type="RuleBase" id="RU004178"/>
    </source>
</evidence>
<dbReference type="AlphaFoldDB" id="J0CWS4"/>
<dbReference type="InterPro" id="IPR000903">
    <property type="entry name" value="NMT"/>
</dbReference>
<evidence type="ECO:0000313" key="10">
    <source>
        <dbReference type="Proteomes" id="UP000006514"/>
    </source>
</evidence>
<dbReference type="eggNOG" id="KOG2779">
    <property type="taxonomic scope" value="Eukaryota"/>
</dbReference>
<dbReference type="PANTHER" id="PTHR11377:SF5">
    <property type="entry name" value="GLYCYLPEPTIDE N-TETRADECANOYLTRANSFERASE"/>
    <property type="match status" value="1"/>
</dbReference>
<gene>
    <name evidence="9" type="ORF">AURDEDRAFT_109112</name>
</gene>
<dbReference type="PIRSF" id="PIRSF015892">
    <property type="entry name" value="N-myristl_transf"/>
    <property type="match status" value="1"/>
</dbReference>
<accession>J0CWS4</accession>
<evidence type="ECO:0000256" key="4">
    <source>
        <dbReference type="ARBA" id="ARBA00022679"/>
    </source>
</evidence>
<dbReference type="InterPro" id="IPR022676">
    <property type="entry name" value="NMT_N"/>
</dbReference>
<dbReference type="Pfam" id="PF01233">
    <property type="entry name" value="NMT"/>
    <property type="match status" value="1"/>
</dbReference>
<keyword evidence="4 6" id="KW-0808">Transferase</keyword>
<dbReference type="Gene3D" id="3.40.630.30">
    <property type="match status" value="2"/>
</dbReference>
<comment type="function">
    <text evidence="6">Adds a myristoyl group to the N-terminal glycine residue of certain cellular proteins.</text>
</comment>
<evidence type="ECO:0000256" key="6">
    <source>
        <dbReference type="RuleBase" id="RU000586"/>
    </source>
</evidence>
<protein>
    <recommendedName>
        <fullName evidence="3 6">Glycylpeptide N-tetradecanoyltransferase</fullName>
        <ecNumber evidence="2 6">2.3.1.97</ecNumber>
    </recommendedName>
</protein>
<dbReference type="InterPro" id="IPR000182">
    <property type="entry name" value="GNAT_dom"/>
</dbReference>
<sequence length="365" mass="41482">MNELHDFLVLHYIQGEEEPYRYDFTADFLRWALLPPGYYSDWHIAVRESATGELVGFIAGVPLRIRIRPKHVAILQTCAISFLCVHQKYRGQHLAPVLMSEISRRAQLRDVHQRFYTTGTTLPRVISMTQYHHRCLNFAQLNRIGYVAPPDGQTLEEAIASHRVPESTSIPGLREMRVDDVPAVTRLWADFSNRYSSAAVLSEQETRHYLLSPWRSREEGRSVFAYVVEAQDDSHDITDFISFYALRTVALETPNDPSQLRRVLDGANLYYYASTSTGSDKELKARLTALVSDMLVIAQREKLDGLNCLSVMDNCLFCAQYGHMKFETGAGLLKWYLENYRVHPLAGRDATADAPPGRGLGVLII</sequence>
<dbReference type="PROSITE" id="PS51186">
    <property type="entry name" value="GNAT"/>
    <property type="match status" value="1"/>
</dbReference>
<organism evidence="9 10">
    <name type="scientific">Auricularia subglabra (strain TFB-10046 / SS5)</name>
    <name type="common">White-rot fungus</name>
    <name type="synonym">Auricularia delicata (strain TFB10046)</name>
    <dbReference type="NCBI Taxonomy" id="717982"/>
    <lineage>
        <taxon>Eukaryota</taxon>
        <taxon>Fungi</taxon>
        <taxon>Dikarya</taxon>
        <taxon>Basidiomycota</taxon>
        <taxon>Agaricomycotina</taxon>
        <taxon>Agaricomycetes</taxon>
        <taxon>Auriculariales</taxon>
        <taxon>Auriculariaceae</taxon>
        <taxon>Auricularia</taxon>
    </lineage>
</organism>
<name>J0CWS4_AURST</name>
<evidence type="ECO:0000256" key="5">
    <source>
        <dbReference type="ARBA" id="ARBA00023315"/>
    </source>
</evidence>
<dbReference type="InParanoid" id="J0CWS4"/>